<keyword evidence="3" id="KW-1185">Reference proteome</keyword>
<gene>
    <name evidence="2" type="ORF">WJX72_012407</name>
</gene>
<dbReference type="PANTHER" id="PTHR35514:SF1">
    <property type="entry name" value="THYLAKOID LUMENAL 15.0 KDA PROTEIN 2, CHLOROPLASTIC"/>
    <property type="match status" value="1"/>
</dbReference>
<reference evidence="2 3" key="1">
    <citation type="journal article" date="2024" name="Nat. Commun.">
        <title>Phylogenomics reveals the evolutionary origins of lichenization in chlorophyte algae.</title>
        <authorList>
            <person name="Puginier C."/>
            <person name="Libourel C."/>
            <person name="Otte J."/>
            <person name="Skaloud P."/>
            <person name="Haon M."/>
            <person name="Grisel S."/>
            <person name="Petersen M."/>
            <person name="Berrin J.G."/>
            <person name="Delaux P.M."/>
            <person name="Dal Grande F."/>
            <person name="Keller J."/>
        </authorList>
    </citation>
    <scope>NUCLEOTIDE SEQUENCE [LARGE SCALE GENOMIC DNA]</scope>
    <source>
        <strain evidence="2 3">SAG 2043</strain>
    </source>
</reference>
<dbReference type="EMBL" id="JALJOR010000006">
    <property type="protein sequence ID" value="KAK9815943.1"/>
    <property type="molecule type" value="Genomic_DNA"/>
</dbReference>
<evidence type="ECO:0000313" key="3">
    <source>
        <dbReference type="Proteomes" id="UP001489004"/>
    </source>
</evidence>
<comment type="caution">
    <text evidence="2">The sequence shown here is derived from an EMBL/GenBank/DDBJ whole genome shotgun (WGS) entry which is preliminary data.</text>
</comment>
<dbReference type="Gene3D" id="3.10.310.50">
    <property type="match status" value="1"/>
</dbReference>
<protein>
    <recommendedName>
        <fullName evidence="1">TPM domain-containing protein</fullName>
    </recommendedName>
</protein>
<sequence length="214" mass="22823">MASTSGRSGATQSHGGGRVPERLLQGVAACALSACLCVNGASARLEGVNKPELLPKSYTTVIDVAGFLTDGEEARIKNEVAHLEEDTGVKLRVLAQNYPQTPGLAIKDFWGVDDDTVVFVADPNTGNILNFNVGSNVDLKVPRTFWTRLAGKYGTKFYWQERGQEAAIVNAVSAIDTCVREPISRLQCSKIQGELGEEPSAGPVSDMAKKLLGS</sequence>
<dbReference type="AlphaFoldDB" id="A0AAW1Q0Z7"/>
<evidence type="ECO:0000313" key="2">
    <source>
        <dbReference type="EMBL" id="KAK9815943.1"/>
    </source>
</evidence>
<dbReference type="Pfam" id="PF04536">
    <property type="entry name" value="TPM_phosphatase"/>
    <property type="match status" value="1"/>
</dbReference>
<evidence type="ECO:0000259" key="1">
    <source>
        <dbReference type="Pfam" id="PF04536"/>
    </source>
</evidence>
<dbReference type="Proteomes" id="UP001489004">
    <property type="component" value="Unassembled WGS sequence"/>
</dbReference>
<feature type="domain" description="TPM" evidence="1">
    <location>
        <begin position="61"/>
        <end position="177"/>
    </location>
</feature>
<dbReference type="PANTHER" id="PTHR35514">
    <property type="entry name" value="THYLAKOID LUMENAL 15.0 KDA PROTEIN 2, CHLOROPLASTIC"/>
    <property type="match status" value="1"/>
</dbReference>
<dbReference type="InterPro" id="IPR007621">
    <property type="entry name" value="TPM_dom"/>
</dbReference>
<organism evidence="2 3">
    <name type="scientific">[Myrmecia] bisecta</name>
    <dbReference type="NCBI Taxonomy" id="41462"/>
    <lineage>
        <taxon>Eukaryota</taxon>
        <taxon>Viridiplantae</taxon>
        <taxon>Chlorophyta</taxon>
        <taxon>core chlorophytes</taxon>
        <taxon>Trebouxiophyceae</taxon>
        <taxon>Trebouxiales</taxon>
        <taxon>Trebouxiaceae</taxon>
        <taxon>Myrmecia</taxon>
    </lineage>
</organism>
<name>A0AAW1Q0Z7_9CHLO</name>
<accession>A0AAW1Q0Z7</accession>
<dbReference type="PROSITE" id="PS51257">
    <property type="entry name" value="PROKAR_LIPOPROTEIN"/>
    <property type="match status" value="1"/>
</dbReference>
<proteinExistence type="predicted"/>